<evidence type="ECO:0000256" key="7">
    <source>
        <dbReference type="ARBA" id="ARBA00047899"/>
    </source>
</evidence>
<dbReference type="RefSeq" id="WP_013566232.1">
    <property type="nucleotide sequence ID" value="NC_014962.1"/>
</dbReference>
<dbReference type="Gene3D" id="1.10.510.10">
    <property type="entry name" value="Transferase(Phosphotransferase) domain 1"/>
    <property type="match status" value="1"/>
</dbReference>
<feature type="domain" description="Protein kinase" evidence="9">
    <location>
        <begin position="71"/>
        <end position="338"/>
    </location>
</feature>
<keyword evidence="6" id="KW-0067">ATP-binding</keyword>
<dbReference type="GO" id="GO:0005524">
    <property type="term" value="F:ATP binding"/>
    <property type="evidence" value="ECO:0007669"/>
    <property type="project" value="UniProtKB-KW"/>
</dbReference>
<evidence type="ECO:0000256" key="8">
    <source>
        <dbReference type="ARBA" id="ARBA00048679"/>
    </source>
</evidence>
<dbReference type="GO" id="GO:0005737">
    <property type="term" value="C:cytoplasm"/>
    <property type="evidence" value="ECO:0007669"/>
    <property type="project" value="TreeGrafter"/>
</dbReference>
<dbReference type="InterPro" id="IPR008271">
    <property type="entry name" value="Ser/Thr_kinase_AS"/>
</dbReference>
<evidence type="ECO:0000256" key="3">
    <source>
        <dbReference type="ARBA" id="ARBA00022679"/>
    </source>
</evidence>
<evidence type="ECO:0000259" key="9">
    <source>
        <dbReference type="PROSITE" id="PS50011"/>
    </source>
</evidence>
<dbReference type="Pfam" id="PF00069">
    <property type="entry name" value="Pkinase"/>
    <property type="match status" value="1"/>
</dbReference>
<dbReference type="InterPro" id="IPR011009">
    <property type="entry name" value="Kinase-like_dom_sf"/>
</dbReference>
<dbReference type="GO" id="GO:0004674">
    <property type="term" value="F:protein serine/threonine kinase activity"/>
    <property type="evidence" value="ECO:0007669"/>
    <property type="project" value="UniProtKB-KW"/>
</dbReference>
<dbReference type="SMART" id="SM00220">
    <property type="entry name" value="S_TKc"/>
    <property type="match status" value="1"/>
</dbReference>
<evidence type="ECO:0000256" key="6">
    <source>
        <dbReference type="ARBA" id="ARBA00022840"/>
    </source>
</evidence>
<sequence length="344" mass="37908">MTDLSLFIERVAASGLMTAAALKDRLRPIEPTRPDAVDQAARLLIETGDLTPFQVKKLRTGLTKGFFLGRWRLMRPLASGGSSRVMLARDEREGGFVALKVVPPRASEHRQGLDDDHREAILARFRRELEVARRVIHPRIARVFRLESVEGVDFLVMEYIPGVSLEASIAAHGPWKPRRAARYAVDLLPALTALHAVGIIHRDLKPANLMLTPQGHACLLDLGTALVPGLPPLPLDDNGILGTPDYIAPEQIDHPDQVGPTGDLYALGCVLYCLVCGRPPFAGGSPINKIVKHRFDTPLFPEDLEPDFREMLTSLLAKEPHRRPASASALRAQLKAWVQHHPSS</sequence>
<reference evidence="10 11" key="2">
    <citation type="journal article" date="2011" name="Stand. Genomic Sci.">
        <title>Complete genome sequence of Isosphaera pallida type strain (IS1B).</title>
        <authorList>
            <consortium name="US DOE Joint Genome Institute (JGI-PGF)"/>
            <person name="Goker M."/>
            <person name="Cleland D."/>
            <person name="Saunders E."/>
            <person name="Lapidus A."/>
            <person name="Nolan M."/>
            <person name="Lucas S."/>
            <person name="Hammon N."/>
            <person name="Deshpande S."/>
            <person name="Cheng J.F."/>
            <person name="Tapia R."/>
            <person name="Han C."/>
            <person name="Goodwin L."/>
            <person name="Pitluck S."/>
            <person name="Liolios K."/>
            <person name="Pagani I."/>
            <person name="Ivanova N."/>
            <person name="Mavromatis K."/>
            <person name="Pati A."/>
            <person name="Chen A."/>
            <person name="Palaniappan K."/>
            <person name="Land M."/>
            <person name="Hauser L."/>
            <person name="Chang Y.J."/>
            <person name="Jeffries C.D."/>
            <person name="Detter J.C."/>
            <person name="Beck B."/>
            <person name="Woyke T."/>
            <person name="Bristow J."/>
            <person name="Eisen J.A."/>
            <person name="Markowitz V."/>
            <person name="Hugenholtz P."/>
            <person name="Kyrpides N.C."/>
            <person name="Klenk H.P."/>
        </authorList>
    </citation>
    <scope>NUCLEOTIDE SEQUENCE [LARGE SCALE GENOMIC DNA]</scope>
    <source>
        <strain evidence="11">ATCC 43644 / DSM 9630 / IS1B</strain>
    </source>
</reference>
<keyword evidence="5 10" id="KW-0418">Kinase</keyword>
<dbReference type="OrthoDB" id="6111975at2"/>
<name>E8R6P2_ISOPI</name>
<keyword evidence="2 10" id="KW-0723">Serine/threonine-protein kinase</keyword>
<keyword evidence="3" id="KW-0808">Transferase</keyword>
<comment type="catalytic activity">
    <reaction evidence="7">
        <text>L-threonyl-[protein] + ATP = O-phospho-L-threonyl-[protein] + ADP + H(+)</text>
        <dbReference type="Rhea" id="RHEA:46608"/>
        <dbReference type="Rhea" id="RHEA-COMP:11060"/>
        <dbReference type="Rhea" id="RHEA-COMP:11605"/>
        <dbReference type="ChEBI" id="CHEBI:15378"/>
        <dbReference type="ChEBI" id="CHEBI:30013"/>
        <dbReference type="ChEBI" id="CHEBI:30616"/>
        <dbReference type="ChEBI" id="CHEBI:61977"/>
        <dbReference type="ChEBI" id="CHEBI:456216"/>
        <dbReference type="EC" id="2.7.11.1"/>
    </reaction>
</comment>
<dbReference type="HOGENOM" id="CLU_000288_63_44_0"/>
<dbReference type="InterPro" id="IPR000719">
    <property type="entry name" value="Prot_kinase_dom"/>
</dbReference>
<accession>E8R6P2</accession>
<dbReference type="STRING" id="575540.Isop_3385"/>
<dbReference type="PANTHER" id="PTHR24361">
    <property type="entry name" value="MITOGEN-ACTIVATED KINASE KINASE KINASE"/>
    <property type="match status" value="1"/>
</dbReference>
<evidence type="ECO:0000256" key="2">
    <source>
        <dbReference type="ARBA" id="ARBA00022527"/>
    </source>
</evidence>
<evidence type="ECO:0000313" key="10">
    <source>
        <dbReference type="EMBL" id="ADV63944.1"/>
    </source>
</evidence>
<reference key="1">
    <citation type="submission" date="2010-11" db="EMBL/GenBank/DDBJ databases">
        <title>The complete sequence of chromosome of Isophaera pallida ATCC 43644.</title>
        <authorList>
            <consortium name="US DOE Joint Genome Institute (JGI-PGF)"/>
            <person name="Lucas S."/>
            <person name="Copeland A."/>
            <person name="Lapidus A."/>
            <person name="Bruce D."/>
            <person name="Goodwin L."/>
            <person name="Pitluck S."/>
            <person name="Kyrpides N."/>
            <person name="Mavromatis K."/>
            <person name="Pagani I."/>
            <person name="Ivanova N."/>
            <person name="Saunders E."/>
            <person name="Brettin T."/>
            <person name="Detter J.C."/>
            <person name="Han C."/>
            <person name="Tapia R."/>
            <person name="Land M."/>
            <person name="Hauser L."/>
            <person name="Markowitz V."/>
            <person name="Cheng J.-F."/>
            <person name="Hugenholtz P."/>
            <person name="Woyke T."/>
            <person name="Wu D."/>
            <person name="Eisen J.A."/>
        </authorList>
    </citation>
    <scope>NUCLEOTIDE SEQUENCE</scope>
    <source>
        <strain>ATCC 43644</strain>
    </source>
</reference>
<keyword evidence="11" id="KW-1185">Reference proteome</keyword>
<dbReference type="PANTHER" id="PTHR24361:SF433">
    <property type="entry name" value="PROTEIN KINASE DOMAIN-CONTAINING PROTEIN"/>
    <property type="match status" value="1"/>
</dbReference>
<proteinExistence type="predicted"/>
<dbReference type="PROSITE" id="PS50011">
    <property type="entry name" value="PROTEIN_KINASE_DOM"/>
    <property type="match status" value="1"/>
</dbReference>
<keyword evidence="4" id="KW-0547">Nucleotide-binding</keyword>
<dbReference type="EC" id="2.7.11.1" evidence="1"/>
<dbReference type="InParanoid" id="E8R6P2"/>
<evidence type="ECO:0000256" key="4">
    <source>
        <dbReference type="ARBA" id="ARBA00022741"/>
    </source>
</evidence>
<organism evidence="10 11">
    <name type="scientific">Isosphaera pallida (strain ATCC 43644 / DSM 9630 / IS1B)</name>
    <dbReference type="NCBI Taxonomy" id="575540"/>
    <lineage>
        <taxon>Bacteria</taxon>
        <taxon>Pseudomonadati</taxon>
        <taxon>Planctomycetota</taxon>
        <taxon>Planctomycetia</taxon>
        <taxon>Isosphaerales</taxon>
        <taxon>Isosphaeraceae</taxon>
        <taxon>Isosphaera</taxon>
    </lineage>
</organism>
<dbReference type="AlphaFoldDB" id="E8R6P2"/>
<dbReference type="InterPro" id="IPR053235">
    <property type="entry name" value="Ser_Thr_kinase"/>
</dbReference>
<dbReference type="KEGG" id="ipa:Isop_3385"/>
<dbReference type="PROSITE" id="PS00108">
    <property type="entry name" value="PROTEIN_KINASE_ST"/>
    <property type="match status" value="1"/>
</dbReference>
<evidence type="ECO:0000256" key="1">
    <source>
        <dbReference type="ARBA" id="ARBA00012513"/>
    </source>
</evidence>
<evidence type="ECO:0000313" key="11">
    <source>
        <dbReference type="Proteomes" id="UP000008631"/>
    </source>
</evidence>
<gene>
    <name evidence="10" type="ordered locus">Isop_3385</name>
</gene>
<comment type="catalytic activity">
    <reaction evidence="8">
        <text>L-seryl-[protein] + ATP = O-phospho-L-seryl-[protein] + ADP + H(+)</text>
        <dbReference type="Rhea" id="RHEA:17989"/>
        <dbReference type="Rhea" id="RHEA-COMP:9863"/>
        <dbReference type="Rhea" id="RHEA-COMP:11604"/>
        <dbReference type="ChEBI" id="CHEBI:15378"/>
        <dbReference type="ChEBI" id="CHEBI:29999"/>
        <dbReference type="ChEBI" id="CHEBI:30616"/>
        <dbReference type="ChEBI" id="CHEBI:83421"/>
        <dbReference type="ChEBI" id="CHEBI:456216"/>
        <dbReference type="EC" id="2.7.11.1"/>
    </reaction>
</comment>
<dbReference type="eggNOG" id="COG0515">
    <property type="taxonomic scope" value="Bacteria"/>
</dbReference>
<dbReference type="Proteomes" id="UP000008631">
    <property type="component" value="Chromosome"/>
</dbReference>
<protein>
    <recommendedName>
        <fullName evidence="1">non-specific serine/threonine protein kinase</fullName>
        <ecNumber evidence="1">2.7.11.1</ecNumber>
    </recommendedName>
</protein>
<dbReference type="CDD" id="cd14014">
    <property type="entry name" value="STKc_PknB_like"/>
    <property type="match status" value="1"/>
</dbReference>
<evidence type="ECO:0000256" key="5">
    <source>
        <dbReference type="ARBA" id="ARBA00022777"/>
    </source>
</evidence>
<dbReference type="SUPFAM" id="SSF56112">
    <property type="entry name" value="Protein kinase-like (PK-like)"/>
    <property type="match status" value="1"/>
</dbReference>
<dbReference type="EMBL" id="CP002353">
    <property type="protein sequence ID" value="ADV63944.1"/>
    <property type="molecule type" value="Genomic_DNA"/>
</dbReference>